<keyword evidence="1" id="KW-1133">Transmembrane helix</keyword>
<name>A0A9Q4PSF1_9BACT</name>
<keyword evidence="1" id="KW-0812">Transmembrane</keyword>
<dbReference type="PANTHER" id="PTHR40940">
    <property type="entry name" value="PROTEIN BATD-RELATED"/>
    <property type="match status" value="1"/>
</dbReference>
<evidence type="ECO:0000313" key="3">
    <source>
        <dbReference type="Proteomes" id="UP001075225"/>
    </source>
</evidence>
<sequence>MLNLGRVFLIFIFLINLAFSKASLTLDTPVVYEGNLAQFRIVVDGNRVKFPDIDEVGGYAILGTSSSQNISIVNGTKSKTISKIYAFKPLKSIEIPSFEVLVDGKLYKTESANLEVVKQAPNKTGDEFMVELKTNKNKLILGDYLKLDVVFKIRADAKFDKFDYEFPKIEHFLVKQLNDVKNSSENGYITQTISFLLFPQQAGSYEISPLKAYFGNIEKDQFNDPFFSSFFGNANIKWKDTISNSLKLEVLPLPGNVQNFGKFNINATVDKTKVNVNEPVNLTLKINGNGNIEDIKKFDLKIDNTLIYPNNPDIKNYLNNGLYGGEFFQKFAIVSDRNFTIPAIDFSYFDKDLNSTKTISSQEIKIEVLNSNLQNSSQAQNSPKILVSDDLKSDHLNEIKDKNLSNLNTKTSKKYLILTFILGFILGIISMILFSKINLKIEKKQKPIIEKLKAAKSDKELFDLLLPYIKTSKFIDEILALLEENLYKNTSNKMDKRKIIEYFLNI</sequence>
<evidence type="ECO:0000313" key="2">
    <source>
        <dbReference type="EMBL" id="MCZ6160148.1"/>
    </source>
</evidence>
<feature type="transmembrane region" description="Helical" evidence="1">
    <location>
        <begin position="415"/>
        <end position="434"/>
    </location>
</feature>
<dbReference type="EMBL" id="JAPXGO010000005">
    <property type="protein sequence ID" value="MCZ6160148.1"/>
    <property type="molecule type" value="Genomic_DNA"/>
</dbReference>
<dbReference type="RefSeq" id="WP_269484882.1">
    <property type="nucleotide sequence ID" value="NZ_JAPXGO010000005.1"/>
</dbReference>
<keyword evidence="1" id="KW-0472">Membrane</keyword>
<proteinExistence type="predicted"/>
<comment type="caution">
    <text evidence="2">The sequence shown here is derived from an EMBL/GenBank/DDBJ whole genome shotgun (WGS) entry which is preliminary data.</text>
</comment>
<gene>
    <name evidence="2" type="ORF">O6B32_06610</name>
</gene>
<dbReference type="Proteomes" id="UP001075225">
    <property type="component" value="Unassembled WGS sequence"/>
</dbReference>
<dbReference type="Pfam" id="PF13584">
    <property type="entry name" value="BatD"/>
    <property type="match status" value="2"/>
</dbReference>
<protein>
    <submittedName>
        <fullName evidence="2">BatD family protein</fullName>
    </submittedName>
</protein>
<organism evidence="2 3">
    <name type="scientific">Campylobacter ureolyticus</name>
    <dbReference type="NCBI Taxonomy" id="827"/>
    <lineage>
        <taxon>Bacteria</taxon>
        <taxon>Pseudomonadati</taxon>
        <taxon>Campylobacterota</taxon>
        <taxon>Epsilonproteobacteria</taxon>
        <taxon>Campylobacterales</taxon>
        <taxon>Campylobacteraceae</taxon>
        <taxon>Campylobacter</taxon>
    </lineage>
</organism>
<dbReference type="AlphaFoldDB" id="A0A9Q4PSF1"/>
<dbReference type="InterPro" id="IPR025738">
    <property type="entry name" value="BatD"/>
</dbReference>
<accession>A0A9Q4PSF1</accession>
<dbReference type="PANTHER" id="PTHR40940:SF2">
    <property type="entry name" value="BATD"/>
    <property type="match status" value="1"/>
</dbReference>
<reference evidence="2" key="1">
    <citation type="submission" date="2022-12" db="EMBL/GenBank/DDBJ databases">
        <title>Species Delineation and Comparative Genomics within the Campylobacter ureolyticus Complex.</title>
        <authorList>
            <person name="Maki J."/>
            <person name="Howard M."/>
            <person name="Connelly S."/>
            <person name="Hardy D.J."/>
            <person name="Cameron A."/>
        </authorList>
    </citation>
    <scope>NUCLEOTIDE SEQUENCE</scope>
    <source>
        <strain evidence="2">URMC_787</strain>
    </source>
</reference>
<evidence type="ECO:0000256" key="1">
    <source>
        <dbReference type="SAM" id="Phobius"/>
    </source>
</evidence>